<protein>
    <submittedName>
        <fullName evidence="3">Uncharacterized protein LOC127565864</fullName>
    </submittedName>
</protein>
<evidence type="ECO:0000313" key="2">
    <source>
        <dbReference type="Proteomes" id="UP000515160"/>
    </source>
</evidence>
<reference evidence="3" key="1">
    <citation type="submission" date="2025-08" db="UniProtKB">
        <authorList>
            <consortium name="RefSeq"/>
        </authorList>
    </citation>
    <scope>IDENTIFICATION</scope>
    <source>
        <strain evidence="3">15112-1751.03</strain>
        <tissue evidence="3">Whole Adult</tissue>
    </source>
</reference>
<dbReference type="InterPro" id="IPR027417">
    <property type="entry name" value="P-loop_NTPase"/>
</dbReference>
<dbReference type="Proteomes" id="UP000515160">
    <property type="component" value="Chromosome 2R"/>
</dbReference>
<dbReference type="OrthoDB" id="413460at2759"/>
<dbReference type="AlphaFoldDB" id="A0A9C6WCK7"/>
<evidence type="ECO:0000256" key="1">
    <source>
        <dbReference type="SAM" id="MobiDB-lite"/>
    </source>
</evidence>
<dbReference type="Gene3D" id="3.40.50.300">
    <property type="entry name" value="P-loop containing nucleotide triphosphate hydrolases"/>
    <property type="match status" value="1"/>
</dbReference>
<proteinExistence type="predicted"/>
<feature type="compositionally biased region" description="Low complexity" evidence="1">
    <location>
        <begin position="1"/>
        <end position="10"/>
    </location>
</feature>
<dbReference type="RefSeq" id="XP_051862570.1">
    <property type="nucleotide sequence ID" value="XM_052006610.1"/>
</dbReference>
<evidence type="ECO:0000313" key="3">
    <source>
        <dbReference type="RefSeq" id="XP_051862570.1"/>
    </source>
</evidence>
<dbReference type="GeneID" id="127565864"/>
<accession>A0A9C6WCK7</accession>
<organism evidence="2 3">
    <name type="scientific">Drosophila albomicans</name>
    <name type="common">Fruit fly</name>
    <dbReference type="NCBI Taxonomy" id="7291"/>
    <lineage>
        <taxon>Eukaryota</taxon>
        <taxon>Metazoa</taxon>
        <taxon>Ecdysozoa</taxon>
        <taxon>Arthropoda</taxon>
        <taxon>Hexapoda</taxon>
        <taxon>Insecta</taxon>
        <taxon>Pterygota</taxon>
        <taxon>Neoptera</taxon>
        <taxon>Endopterygota</taxon>
        <taxon>Diptera</taxon>
        <taxon>Brachycera</taxon>
        <taxon>Muscomorpha</taxon>
        <taxon>Ephydroidea</taxon>
        <taxon>Drosophilidae</taxon>
        <taxon>Drosophila</taxon>
    </lineage>
</organism>
<gene>
    <name evidence="3" type="primary">LOC127565864</name>
</gene>
<name>A0A9C6WCK7_DROAB</name>
<keyword evidence="2" id="KW-1185">Reference proteome</keyword>
<sequence length="481" mass="55367">MRRSQAPSARRAAKRGLPLEPEVAKEPEQPSIQMKWGTSGGYRHLGPRRYDDAENPLKDKRIFLVLWRQQSNKKHKIWTGNGTLEVTATRATLKDETNKTLDVLTFFKPEKFQENALLEIGMRDVEIQLELKSVDECFAQRKEEIENWYRQQETATGELVSQSENNSISYQRPKIMFKKPKQSPELLATTIKPITQESEQRIEIREYICMLSLADIQQLALQLLADHCRTLKEQSSELLRIAQQICDHPVLLKHIEDHPFVSRILLPHLPPWQELGLYDSAKFEFVHLMLDNLVVACGEKCAIVATSQRCLDIIRGYCQSWEVPHVQVENIEHAENFNKTGEMDPLVALLDANQLPSIRLTGCKNMILYNYSTRSTATRLLAADVDTRIYTLITAGCLEERMFQQHLELVESSESVIDLLNNRVNPTKALLGVDHNPLKNWNQWEPPFSQEFLKETFQNDELTTLSFVFSKQEEVLAGSEI</sequence>
<feature type="region of interest" description="Disordered" evidence="1">
    <location>
        <begin position="1"/>
        <end position="38"/>
    </location>
</feature>